<gene>
    <name evidence="1" type="ORF">P4R38_08110</name>
</gene>
<evidence type="ECO:0000313" key="2">
    <source>
        <dbReference type="Proteomes" id="UP001528912"/>
    </source>
</evidence>
<dbReference type="InterPro" id="IPR023214">
    <property type="entry name" value="HAD_sf"/>
</dbReference>
<dbReference type="RefSeq" id="WP_277191816.1">
    <property type="nucleotide sequence ID" value="NZ_JAROAV010000024.1"/>
</dbReference>
<keyword evidence="1" id="KW-0378">Hydrolase</keyword>
<dbReference type="Pfam" id="PF13242">
    <property type="entry name" value="Hydrolase_like"/>
    <property type="match status" value="1"/>
</dbReference>
<protein>
    <submittedName>
        <fullName evidence="1">HAD-IIA family hydrolase</fullName>
    </submittedName>
</protein>
<proteinExistence type="predicted"/>
<dbReference type="Gene3D" id="3.40.50.1000">
    <property type="entry name" value="HAD superfamily/HAD-like"/>
    <property type="match status" value="2"/>
</dbReference>
<comment type="caution">
    <text evidence="1">The sequence shown here is derived from an EMBL/GenBank/DDBJ whole genome shotgun (WGS) entry which is preliminary data.</text>
</comment>
<dbReference type="Pfam" id="PF13344">
    <property type="entry name" value="Hydrolase_6"/>
    <property type="match status" value="1"/>
</dbReference>
<keyword evidence="2" id="KW-1185">Reference proteome</keyword>
<dbReference type="SUPFAM" id="SSF56784">
    <property type="entry name" value="HAD-like"/>
    <property type="match status" value="1"/>
</dbReference>
<reference evidence="1 2" key="1">
    <citation type="submission" date="2023-03" db="EMBL/GenBank/DDBJ databases">
        <title>YIM 133296 draft genome.</title>
        <authorList>
            <person name="Xiong L."/>
        </authorList>
    </citation>
    <scope>NUCLEOTIDE SEQUENCE [LARGE SCALE GENOMIC DNA]</scope>
    <source>
        <strain evidence="1 2">YIM 133296</strain>
    </source>
</reference>
<dbReference type="InterPro" id="IPR006357">
    <property type="entry name" value="HAD-SF_hydro_IIA"/>
</dbReference>
<name>A0ABT6C654_9MICO</name>
<dbReference type="PANTHER" id="PTHR19288">
    <property type="entry name" value="4-NITROPHENYLPHOSPHATASE-RELATED"/>
    <property type="match status" value="1"/>
</dbReference>
<dbReference type="InterPro" id="IPR036412">
    <property type="entry name" value="HAD-like_sf"/>
</dbReference>
<sequence>MASLIDRFRGLVCDLDGVVYAGPRPVPGAVDALERAVSTGRRVVYATNNASRPPEAVAQHLSDLGLSAGAADVITSSVAGAQYLADRVAPGSAVLAVGGPGVAAALSHVGLDPVAPVDARAASGATGKQPVRAVLQGYGADVTARDLAEAAHAIQHDALWVATNVDRTLPTDRGVAPGNGTLVDAVRAAVGRGPAVIGKPGPAMYELAARTLGLGPSDLLGVGDRLETDIAGARAAAMPSALVLTGVHGAVDLLSAPVEQRPDFVIEALPALHEPYEEAVRLDETTARCGRASARVVPADRSRDWSLHLDAGGGEMGSIECLRAAALVLWAAVDRADLDHADAAELWRSSVG</sequence>
<dbReference type="PANTHER" id="PTHR19288:SF95">
    <property type="entry name" value="D-GLYCEROL 3-PHOSPHATE PHOSPHATASE"/>
    <property type="match status" value="1"/>
</dbReference>
<dbReference type="NCBIfam" id="TIGR01460">
    <property type="entry name" value="HAD-SF-IIA"/>
    <property type="match status" value="1"/>
</dbReference>
<evidence type="ECO:0000313" key="1">
    <source>
        <dbReference type="EMBL" id="MDF8264201.1"/>
    </source>
</evidence>
<dbReference type="GO" id="GO:0016787">
    <property type="term" value="F:hydrolase activity"/>
    <property type="evidence" value="ECO:0007669"/>
    <property type="project" value="UniProtKB-KW"/>
</dbReference>
<organism evidence="1 2">
    <name type="scientific">Luteipulveratus flavus</name>
    <dbReference type="NCBI Taxonomy" id="3031728"/>
    <lineage>
        <taxon>Bacteria</taxon>
        <taxon>Bacillati</taxon>
        <taxon>Actinomycetota</taxon>
        <taxon>Actinomycetes</taxon>
        <taxon>Micrococcales</taxon>
        <taxon>Dermacoccaceae</taxon>
        <taxon>Luteipulveratus</taxon>
    </lineage>
</organism>
<accession>A0ABT6C654</accession>
<dbReference type="EMBL" id="JAROAV010000024">
    <property type="protein sequence ID" value="MDF8264201.1"/>
    <property type="molecule type" value="Genomic_DNA"/>
</dbReference>
<dbReference type="Proteomes" id="UP001528912">
    <property type="component" value="Unassembled WGS sequence"/>
</dbReference>